<accession>A0A3B0YDW5</accession>
<evidence type="ECO:0008006" key="2">
    <source>
        <dbReference type="Google" id="ProtNLM"/>
    </source>
</evidence>
<dbReference type="EMBL" id="UOFI01000089">
    <property type="protein sequence ID" value="VAW66944.1"/>
    <property type="molecule type" value="Genomic_DNA"/>
</dbReference>
<dbReference type="AlphaFoldDB" id="A0A3B0YDW5"/>
<sequence length="186" mass="21078">MSPHATITPLLKRFTMLLPVLPELMKKERSHFPNLLRFSTLMLSLIALLPVLTAQAAGNKSYLRIEQNKPSDENDLRITTIGGLIFQNYMETHVDLSYLESDINGDAATLDFGVGYVFNWDISVFAGIGGSTGYNWDNSDYMYTYYPEVGVILDITNNFGLTISQKRIFNLYDKHEDIIMLGIVIR</sequence>
<gene>
    <name evidence="1" type="ORF">MNBD_GAMMA09-1428</name>
</gene>
<protein>
    <recommendedName>
        <fullName evidence="2">Outer membrane protein beta-barrel domain-containing protein</fullName>
    </recommendedName>
</protein>
<dbReference type="InterPro" id="IPR011250">
    <property type="entry name" value="OMP/PagP_B-barrel"/>
</dbReference>
<proteinExistence type="predicted"/>
<reference evidence="1" key="1">
    <citation type="submission" date="2018-06" db="EMBL/GenBank/DDBJ databases">
        <authorList>
            <person name="Zhirakovskaya E."/>
        </authorList>
    </citation>
    <scope>NUCLEOTIDE SEQUENCE</scope>
</reference>
<organism evidence="1">
    <name type="scientific">hydrothermal vent metagenome</name>
    <dbReference type="NCBI Taxonomy" id="652676"/>
    <lineage>
        <taxon>unclassified sequences</taxon>
        <taxon>metagenomes</taxon>
        <taxon>ecological metagenomes</taxon>
    </lineage>
</organism>
<evidence type="ECO:0000313" key="1">
    <source>
        <dbReference type="EMBL" id="VAW66944.1"/>
    </source>
</evidence>
<name>A0A3B0YDW5_9ZZZZ</name>
<dbReference type="SUPFAM" id="SSF56925">
    <property type="entry name" value="OMPA-like"/>
    <property type="match status" value="1"/>
</dbReference>